<feature type="region of interest" description="Disordered" evidence="2">
    <location>
        <begin position="489"/>
        <end position="533"/>
    </location>
</feature>
<feature type="region of interest" description="Disordered" evidence="2">
    <location>
        <begin position="382"/>
        <end position="419"/>
    </location>
</feature>
<keyword evidence="5" id="KW-1185">Reference proteome</keyword>
<sequence>MTSNGVEAEMEEQYTEDESHKPVSPCVISQLGDGCPAKEQSHDRKPMERNSPESPSPIKRWEIGPLLQSFKSKMASFTEIVMSPVRLFKPSDSLSSIVHPEQHEPLITESNGENSTRTEEGETDDDKCRNGLFPKRPSSEKLQCHTAPKRHRVAQRLNFCTISASNNHKPVLNHIQMHNEVAPNEENQIVCPSSQSQQAVLQDVTHVASPCKAWSPFFRTRPNLSTDKPLNSASAMHVSSQANVQADAIVVLHRLSGKSQTPSSDTACGPSRKSCFLEEGSNLLNPESNSSTNKISLNKPNPEASFFSTSSNFDLIEKDTSTGGSFGNKESYTQVATRKSPRKIHLSWTSEPTSSELATFVTGSKPLDVGIKESQSGNIMERTHHSAKVSDPPMSTTVGEVRAKRSREAPRTKKDLQARRKCDVPNAKEGRRVRNKKFKDNGITLEINQVDETFIQVRKKKKGVSMTHTHLDSDVPICSSNPADVEMRNSVETSEEMGQDKATRSRLRKNLKRRTLLTPSNEGDATDATSSQNCTQNVSINKSVHSCVINIMNGQSESPGFLHPTQPQEPEQTIEVRKTRRHLKGSGDALQKRNLRPPKHKFEDYMVTSVVDPAGPSKPSKITLVHRQQSITVSDEQVTSPSGLASREEIKERLSPDSTDPVHLERKPSTPMKIVNRPRRKDVSVAKRKGGKEEAEAVPEVSLSGSGSNRLLRSYSCPEIPSLVSSDCHLPRSHTHDNSTTSPSRKSSPTLLPIHYHSPSKRTRRHTVCSVEIEREIAPLCLRKEVYPASRGGPLCPSSPYSPSISLTALASCFLSSPLAFLCKSSSQGRSHASDASTGSISAASSFVASSSSPSFSSPFTTHTSFHALTGLSSVVTPSPETPSASVSSLCSSLEGDHGVLQMECEEAINEEERSNFDLKLSAAISEEKALSDSEIKTDIKDGQGGKVSSIRIRKKIPKPQNNLTPMGLPKVIRIKKKDFSLEEIYTNKNFSKPPDGRLETIFEVPLNRRDGSQAVVGQKKVKRFFEFPELGVTRKPKKPLVGVMAGGAAQRKTGGNSGISRTRRGVGGSSKVEDGLTLQELESLLCSKLEELDTWMALQQIAG</sequence>
<comment type="caution">
    <text evidence="4">The sequence shown here is derived from an EMBL/GenBank/DDBJ whole genome shotgun (WGS) entry which is preliminary data.</text>
</comment>
<dbReference type="Proteomes" id="UP001364617">
    <property type="component" value="Unassembled WGS sequence"/>
</dbReference>
<name>A0AAN9DJL3_9TELE</name>
<dbReference type="EMBL" id="JAYKXH010000002">
    <property type="protein sequence ID" value="KAK7174745.1"/>
    <property type="molecule type" value="Genomic_DNA"/>
</dbReference>
<organism evidence="4 5">
    <name type="scientific">Phoxinus phoxinus</name>
    <name type="common">Eurasian minnow</name>
    <dbReference type="NCBI Taxonomy" id="58324"/>
    <lineage>
        <taxon>Eukaryota</taxon>
        <taxon>Metazoa</taxon>
        <taxon>Chordata</taxon>
        <taxon>Craniata</taxon>
        <taxon>Vertebrata</taxon>
        <taxon>Euteleostomi</taxon>
        <taxon>Actinopterygii</taxon>
        <taxon>Neopterygii</taxon>
        <taxon>Teleostei</taxon>
        <taxon>Ostariophysi</taxon>
        <taxon>Cypriniformes</taxon>
        <taxon>Leuciscidae</taxon>
        <taxon>Phoxininae</taxon>
        <taxon>Phoxinus</taxon>
    </lineage>
</organism>
<evidence type="ECO:0000256" key="2">
    <source>
        <dbReference type="SAM" id="MobiDB-lite"/>
    </source>
</evidence>
<keyword evidence="1" id="KW-0597">Phosphoprotein</keyword>
<feature type="compositionally biased region" description="Basic and acidic residues" evidence="2">
    <location>
        <begin position="681"/>
        <end position="695"/>
    </location>
</feature>
<protein>
    <recommendedName>
        <fullName evidence="3">Tantalus-like domain-containing protein</fullName>
    </recommendedName>
</protein>
<feature type="compositionally biased region" description="Basic and acidic residues" evidence="2">
    <location>
        <begin position="39"/>
        <end position="51"/>
    </location>
</feature>
<dbReference type="Pfam" id="PF15386">
    <property type="entry name" value="Tantalus"/>
    <property type="match status" value="1"/>
</dbReference>
<gene>
    <name evidence="4" type="ORF">R3I93_001830</name>
</gene>
<feature type="compositionally biased region" description="Low complexity" evidence="2">
    <location>
        <begin position="739"/>
        <end position="753"/>
    </location>
</feature>
<feature type="compositionally biased region" description="Basic residues" evidence="2">
    <location>
        <begin position="504"/>
        <end position="515"/>
    </location>
</feature>
<dbReference type="PANTHER" id="PTHR14522">
    <property type="entry name" value="EMO2-RELATED"/>
    <property type="match status" value="1"/>
</dbReference>
<evidence type="ECO:0000313" key="5">
    <source>
        <dbReference type="Proteomes" id="UP001364617"/>
    </source>
</evidence>
<dbReference type="AlphaFoldDB" id="A0AAN9DJL3"/>
<feature type="compositionally biased region" description="Polar residues" evidence="2">
    <location>
        <begin position="632"/>
        <end position="643"/>
    </location>
</feature>
<feature type="compositionally biased region" description="Polar residues" evidence="2">
    <location>
        <begin position="519"/>
        <end position="533"/>
    </location>
</feature>
<feature type="region of interest" description="Disordered" evidence="2">
    <location>
        <begin position="727"/>
        <end position="759"/>
    </location>
</feature>
<feature type="compositionally biased region" description="Basic and acidic residues" evidence="2">
    <location>
        <begin position="401"/>
        <end position="419"/>
    </location>
</feature>
<dbReference type="PANTHER" id="PTHR14522:SF2">
    <property type="entry name" value="PROLINE-RICH PROTEIN 14"/>
    <property type="match status" value="1"/>
</dbReference>
<accession>A0AAN9DJL3</accession>
<proteinExistence type="predicted"/>
<reference evidence="4 5" key="1">
    <citation type="submission" date="2024-02" db="EMBL/GenBank/DDBJ databases">
        <title>Chromosome-level genome assembly of the Eurasian Minnow (Phoxinus phoxinus).</title>
        <authorList>
            <person name="Oriowo T.O."/>
            <person name="Martin S."/>
            <person name="Stange M."/>
            <person name="Chrysostomakis Y."/>
            <person name="Brown T."/>
            <person name="Winkler S."/>
            <person name="Kukowka S."/>
            <person name="Myers E.W."/>
            <person name="Bohne A."/>
        </authorList>
    </citation>
    <scope>NUCLEOTIDE SEQUENCE [LARGE SCALE GENOMIC DNA]</scope>
    <source>
        <strain evidence="4">ZFMK-TIS-60720</strain>
        <tissue evidence="4">Whole Organism</tissue>
    </source>
</reference>
<dbReference type="InterPro" id="IPR028149">
    <property type="entry name" value="Tantalus-like"/>
</dbReference>
<feature type="domain" description="Tantalus-like" evidence="3">
    <location>
        <begin position="964"/>
        <end position="1021"/>
    </location>
</feature>
<evidence type="ECO:0000259" key="3">
    <source>
        <dbReference type="Pfam" id="PF15386"/>
    </source>
</evidence>
<feature type="compositionally biased region" description="Basic and acidic residues" evidence="2">
    <location>
        <begin position="646"/>
        <end position="668"/>
    </location>
</feature>
<dbReference type="InterPro" id="IPR026320">
    <property type="entry name" value="PRR14"/>
</dbReference>
<feature type="region of interest" description="Disordered" evidence="2">
    <location>
        <begin position="1"/>
        <end position="59"/>
    </location>
</feature>
<evidence type="ECO:0000313" key="4">
    <source>
        <dbReference type="EMBL" id="KAK7174745.1"/>
    </source>
</evidence>
<feature type="region of interest" description="Disordered" evidence="2">
    <location>
        <begin position="99"/>
        <end position="141"/>
    </location>
</feature>
<feature type="region of interest" description="Disordered" evidence="2">
    <location>
        <begin position="632"/>
        <end position="707"/>
    </location>
</feature>
<evidence type="ECO:0000256" key="1">
    <source>
        <dbReference type="ARBA" id="ARBA00022553"/>
    </source>
</evidence>
<feature type="region of interest" description="Disordered" evidence="2">
    <location>
        <begin position="1049"/>
        <end position="1072"/>
    </location>
</feature>